<dbReference type="Proteomes" id="UP000188181">
    <property type="component" value="Chromosome"/>
</dbReference>
<dbReference type="Pfam" id="PF02661">
    <property type="entry name" value="Fic"/>
    <property type="match status" value="1"/>
</dbReference>
<dbReference type="EMBL" id="CP019646">
    <property type="protein sequence ID" value="AQQ70966.1"/>
    <property type="molecule type" value="Genomic_DNA"/>
</dbReference>
<gene>
    <name evidence="4" type="ORF">SMSP2_01330</name>
</gene>
<dbReference type="Gene3D" id="1.10.3290.10">
    <property type="entry name" value="Fido-like domain"/>
    <property type="match status" value="1"/>
</dbReference>
<feature type="domain" description="Fido" evidence="3">
    <location>
        <begin position="108"/>
        <end position="264"/>
    </location>
</feature>
<dbReference type="KEGG" id="pbas:SMSP2_01330"/>
<feature type="binding site" evidence="2">
    <location>
        <begin position="199"/>
        <end position="206"/>
    </location>
    <ligand>
        <name>ATP</name>
        <dbReference type="ChEBI" id="CHEBI:30616"/>
    </ligand>
</feature>
<sequence>MNTLRIFAKGIELIPTSASWYLTDLGEALGKQKLFTRQLPQKLKTLREHAIIESAVSSNRIEGVEINQARVGTVIFGKSLLQDRNEEEIRGYRQALELVHKHGSDLSVSEKTILDLHKYARGDIWDAGKYKEKQGDIIEKYADGTERIRFKTVEPGLTPEYISHLTELWGDCLKERWVPPLIALAAFNLDFLCIHPFRDGNGRVSRLLMLLQSYHIGYEVGRYISLEKLIEQNKDRYYETLEQSSAGWHESRHDPWPYINYVLSIFNLACKEFEKSVGHTVSEKGAKTSIIKSSIEHKIGPFSVSELQLDCPDVSIDMIRKVLKRFKVNGLVECLGRGQQARWQKTDKWQLGNDYIN</sequence>
<dbReference type="PROSITE" id="PS51459">
    <property type="entry name" value="FIDO"/>
    <property type="match status" value="1"/>
</dbReference>
<evidence type="ECO:0000313" key="5">
    <source>
        <dbReference type="Proteomes" id="UP000188181"/>
    </source>
</evidence>
<dbReference type="GO" id="GO:0005524">
    <property type="term" value="F:ATP binding"/>
    <property type="evidence" value="ECO:0007669"/>
    <property type="project" value="UniProtKB-KW"/>
</dbReference>
<proteinExistence type="predicted"/>
<dbReference type="AlphaFoldDB" id="A0A1Q2ME38"/>
<accession>A0A1Q2ME38</accession>
<feature type="binding site" evidence="2">
    <location>
        <begin position="237"/>
        <end position="238"/>
    </location>
    <ligand>
        <name>ATP</name>
        <dbReference type="ChEBI" id="CHEBI:30616"/>
    </ligand>
</feature>
<keyword evidence="2" id="KW-0547">Nucleotide-binding</keyword>
<feature type="active site" evidence="1">
    <location>
        <position position="195"/>
    </location>
</feature>
<name>A0A1Q2ME38_9BACT</name>
<keyword evidence="5" id="KW-1185">Reference proteome</keyword>
<evidence type="ECO:0000259" key="3">
    <source>
        <dbReference type="PROSITE" id="PS51459"/>
    </source>
</evidence>
<evidence type="ECO:0000313" key="4">
    <source>
        <dbReference type="EMBL" id="AQQ70966.1"/>
    </source>
</evidence>
<protein>
    <submittedName>
        <fullName evidence="4">Fic/DOC family protein</fullName>
    </submittedName>
</protein>
<evidence type="ECO:0000256" key="1">
    <source>
        <dbReference type="PIRSR" id="PIRSR640198-1"/>
    </source>
</evidence>
<dbReference type="SUPFAM" id="SSF140931">
    <property type="entry name" value="Fic-like"/>
    <property type="match status" value="1"/>
</dbReference>
<reference evidence="5" key="1">
    <citation type="submission" date="2017-02" db="EMBL/GenBank/DDBJ databases">
        <title>Comparative genomics and description of representatives of a novel lineage of planctomycetes thriving in anoxic sediments.</title>
        <authorList>
            <person name="Spring S."/>
            <person name="Bunk B."/>
            <person name="Sproer C."/>
        </authorList>
    </citation>
    <scope>NUCLEOTIDE SEQUENCE [LARGE SCALE GENOMIC DNA]</scope>
    <source>
        <strain evidence="5">SM-Chi-D1</strain>
    </source>
</reference>
<dbReference type="PANTHER" id="PTHR13504:SF38">
    <property type="entry name" value="FIDO DOMAIN-CONTAINING PROTEIN"/>
    <property type="match status" value="1"/>
</dbReference>
<dbReference type="InterPro" id="IPR040198">
    <property type="entry name" value="Fido_containing"/>
</dbReference>
<keyword evidence="2" id="KW-0067">ATP-binding</keyword>
<organism evidence="4 5">
    <name type="scientific">Limihaloglobus sulfuriphilus</name>
    <dbReference type="NCBI Taxonomy" id="1851148"/>
    <lineage>
        <taxon>Bacteria</taxon>
        <taxon>Pseudomonadati</taxon>
        <taxon>Planctomycetota</taxon>
        <taxon>Phycisphaerae</taxon>
        <taxon>Sedimentisphaerales</taxon>
        <taxon>Sedimentisphaeraceae</taxon>
        <taxon>Limihaloglobus</taxon>
    </lineage>
</organism>
<dbReference type="RefSeq" id="WP_146683193.1">
    <property type="nucleotide sequence ID" value="NZ_CP019646.1"/>
</dbReference>
<dbReference type="InterPro" id="IPR036597">
    <property type="entry name" value="Fido-like_dom_sf"/>
</dbReference>
<dbReference type="PANTHER" id="PTHR13504">
    <property type="entry name" value="FIDO DOMAIN-CONTAINING PROTEIN DDB_G0283145"/>
    <property type="match status" value="1"/>
</dbReference>
<evidence type="ECO:0000256" key="2">
    <source>
        <dbReference type="PIRSR" id="PIRSR640198-2"/>
    </source>
</evidence>
<dbReference type="InterPro" id="IPR003812">
    <property type="entry name" value="Fido"/>
</dbReference>
<dbReference type="OrthoDB" id="9813719at2"/>